<reference evidence="3" key="1">
    <citation type="submission" date="2015-07" db="EMBL/GenBank/DDBJ databases">
        <authorList>
            <person name="Rodrigo-Torres Lidia"/>
            <person name="Arahal R.David."/>
        </authorList>
    </citation>
    <scope>NUCLEOTIDE SEQUENCE [LARGE SCALE GENOMIC DNA]</scope>
    <source>
        <strain evidence="3">CECT 5112</strain>
    </source>
</reference>
<dbReference type="OrthoDB" id="7679562at2"/>
<proteinExistence type="predicted"/>
<evidence type="ECO:0000256" key="1">
    <source>
        <dbReference type="SAM" id="Phobius"/>
    </source>
</evidence>
<dbReference type="Proteomes" id="UP000053235">
    <property type="component" value="Unassembled WGS sequence"/>
</dbReference>
<name>A0A0M6ZWV9_9HYPH</name>
<accession>A0A0M6ZWV9</accession>
<evidence type="ECO:0000313" key="2">
    <source>
        <dbReference type="EMBL" id="CTQ66520.1"/>
    </source>
</evidence>
<organism evidence="2 3">
    <name type="scientific">Roseibium alexandrii</name>
    <dbReference type="NCBI Taxonomy" id="388408"/>
    <lineage>
        <taxon>Bacteria</taxon>
        <taxon>Pseudomonadati</taxon>
        <taxon>Pseudomonadota</taxon>
        <taxon>Alphaproteobacteria</taxon>
        <taxon>Hyphomicrobiales</taxon>
        <taxon>Stappiaceae</taxon>
        <taxon>Roseibium</taxon>
    </lineage>
</organism>
<feature type="transmembrane region" description="Helical" evidence="1">
    <location>
        <begin position="76"/>
        <end position="97"/>
    </location>
</feature>
<sequence>MEILQPAAVMALSAAVFGFIIWAYFRVSKHFQSETRDQNGWGSDRISILLAIGLVIGFTVSYIEIFIYAFRLPFSGAVDVTIGLAAAMIAMTAAYTVQAYSEKRAIGASRPRN</sequence>
<feature type="transmembrane region" description="Helical" evidence="1">
    <location>
        <begin position="46"/>
        <end position="70"/>
    </location>
</feature>
<evidence type="ECO:0000313" key="3">
    <source>
        <dbReference type="Proteomes" id="UP000053235"/>
    </source>
</evidence>
<dbReference type="EMBL" id="CXWD01000004">
    <property type="protein sequence ID" value="CTQ66520.1"/>
    <property type="molecule type" value="Genomic_DNA"/>
</dbReference>
<dbReference type="RefSeq" id="WP_008193158.1">
    <property type="nucleotide sequence ID" value="NZ_CXWD01000004.1"/>
</dbReference>
<dbReference type="AlphaFoldDB" id="A0A0M6ZWV9"/>
<gene>
    <name evidence="2" type="ORF">LAX5112_00998</name>
</gene>
<keyword evidence="3" id="KW-1185">Reference proteome</keyword>
<protein>
    <submittedName>
        <fullName evidence="2">Uncharacterized protein</fullName>
    </submittedName>
</protein>
<feature type="transmembrane region" description="Helical" evidence="1">
    <location>
        <begin position="6"/>
        <end position="25"/>
    </location>
</feature>
<keyword evidence="1" id="KW-1133">Transmembrane helix</keyword>
<keyword evidence="1" id="KW-0812">Transmembrane</keyword>
<keyword evidence="1" id="KW-0472">Membrane</keyword>